<comment type="caution">
    <text evidence="2">The sequence shown here is derived from an EMBL/GenBank/DDBJ whole genome shotgun (WGS) entry which is preliminary data.</text>
</comment>
<name>A0AAV5NK60_9PROT</name>
<reference evidence="3" key="1">
    <citation type="journal article" date="2019" name="Int. J. Syst. Evol. Microbiol.">
        <title>The Global Catalogue of Microorganisms (GCM) 10K type strain sequencing project: providing services to taxonomists for standard genome sequencing and annotation.</title>
        <authorList>
            <consortium name="The Broad Institute Genomics Platform"/>
            <consortium name="The Broad Institute Genome Sequencing Center for Infectious Disease"/>
            <person name="Wu L."/>
            <person name="Ma J."/>
        </authorList>
    </citation>
    <scope>NUCLEOTIDE SEQUENCE [LARGE SCALE GENOMIC DNA]</scope>
    <source>
        <strain evidence="3">NBRC 3267</strain>
    </source>
</reference>
<organism evidence="2 3">
    <name type="scientific">Gluconobacter cerinus</name>
    <dbReference type="NCBI Taxonomy" id="38307"/>
    <lineage>
        <taxon>Bacteria</taxon>
        <taxon>Pseudomonadati</taxon>
        <taxon>Pseudomonadota</taxon>
        <taxon>Alphaproteobacteria</taxon>
        <taxon>Acetobacterales</taxon>
        <taxon>Acetobacteraceae</taxon>
        <taxon>Gluconobacter</taxon>
    </lineage>
</organism>
<evidence type="ECO:0000313" key="3">
    <source>
        <dbReference type="Proteomes" id="UP001156614"/>
    </source>
</evidence>
<dbReference type="EMBL" id="BSNU01000019">
    <property type="protein sequence ID" value="GLQ64378.1"/>
    <property type="molecule type" value="Genomic_DNA"/>
</dbReference>
<protein>
    <submittedName>
        <fullName evidence="2">Uncharacterized protein</fullName>
    </submittedName>
</protein>
<evidence type="ECO:0000313" key="2">
    <source>
        <dbReference type="EMBL" id="GLQ64378.1"/>
    </source>
</evidence>
<accession>A0AAV5NK60</accession>
<feature type="region of interest" description="Disordered" evidence="1">
    <location>
        <begin position="43"/>
        <end position="63"/>
    </location>
</feature>
<keyword evidence="3" id="KW-1185">Reference proteome</keyword>
<dbReference type="AlphaFoldDB" id="A0AAV5NK60"/>
<gene>
    <name evidence="2" type="ORF">GCM10007867_32260</name>
</gene>
<dbReference type="Proteomes" id="UP001156614">
    <property type="component" value="Unassembled WGS sequence"/>
</dbReference>
<proteinExistence type="predicted"/>
<sequence>MNVVETGLSEFVQEGSDPVFAFRTFEFCLKALPGRVRVVAPLNARRPTPGPQPQANHWWYSRL</sequence>
<evidence type="ECO:0000256" key="1">
    <source>
        <dbReference type="SAM" id="MobiDB-lite"/>
    </source>
</evidence>